<comment type="caution">
    <text evidence="2">The sequence shown here is derived from an EMBL/GenBank/DDBJ whole genome shotgun (WGS) entry which is preliminary data.</text>
</comment>
<keyword evidence="3" id="KW-1185">Reference proteome</keyword>
<dbReference type="InterPro" id="IPR001932">
    <property type="entry name" value="PPM-type_phosphatase-like_dom"/>
</dbReference>
<name>A0ABW0W5M9_9BACL</name>
<organism evidence="2 3">
    <name type="scientific">Paenibacillus solisilvae</name>
    <dbReference type="NCBI Taxonomy" id="2486751"/>
    <lineage>
        <taxon>Bacteria</taxon>
        <taxon>Bacillati</taxon>
        <taxon>Bacillota</taxon>
        <taxon>Bacilli</taxon>
        <taxon>Bacillales</taxon>
        <taxon>Paenibacillaceae</taxon>
        <taxon>Paenibacillus</taxon>
    </lineage>
</organism>
<evidence type="ECO:0000313" key="2">
    <source>
        <dbReference type="EMBL" id="MFC5652973.1"/>
    </source>
</evidence>
<gene>
    <name evidence="2" type="ORF">ACFPYJ_28480</name>
</gene>
<reference evidence="3" key="1">
    <citation type="journal article" date="2019" name="Int. J. Syst. Evol. Microbiol.">
        <title>The Global Catalogue of Microorganisms (GCM) 10K type strain sequencing project: providing services to taxonomists for standard genome sequencing and annotation.</title>
        <authorList>
            <consortium name="The Broad Institute Genomics Platform"/>
            <consortium name="The Broad Institute Genome Sequencing Center for Infectious Disease"/>
            <person name="Wu L."/>
            <person name="Ma J."/>
        </authorList>
    </citation>
    <scope>NUCLEOTIDE SEQUENCE [LARGE SCALE GENOMIC DNA]</scope>
    <source>
        <strain evidence="3">CGMCC 1.3240</strain>
    </source>
</reference>
<evidence type="ECO:0000313" key="3">
    <source>
        <dbReference type="Proteomes" id="UP001596047"/>
    </source>
</evidence>
<proteinExistence type="predicted"/>
<accession>A0ABW0W5M9</accession>
<feature type="domain" description="PPM-type phosphatase" evidence="1">
    <location>
        <begin position="14"/>
        <end position="256"/>
    </location>
</feature>
<protein>
    <submittedName>
        <fullName evidence="2">Protein phosphatase 2C domain-containing protein</fullName>
    </submittedName>
</protein>
<dbReference type="InterPro" id="IPR036457">
    <property type="entry name" value="PPM-type-like_dom_sf"/>
</dbReference>
<dbReference type="EMBL" id="JBHSOW010000110">
    <property type="protein sequence ID" value="MFC5652973.1"/>
    <property type="molecule type" value="Genomic_DNA"/>
</dbReference>
<dbReference type="SUPFAM" id="SSF81606">
    <property type="entry name" value="PP2C-like"/>
    <property type="match status" value="1"/>
</dbReference>
<dbReference type="RefSeq" id="WP_379191646.1">
    <property type="nucleotide sequence ID" value="NZ_JBHSOW010000110.1"/>
</dbReference>
<dbReference type="Pfam" id="PF13672">
    <property type="entry name" value="PP2C_2"/>
    <property type="match status" value="1"/>
</dbReference>
<dbReference type="Proteomes" id="UP001596047">
    <property type="component" value="Unassembled WGS sequence"/>
</dbReference>
<evidence type="ECO:0000259" key="1">
    <source>
        <dbReference type="Pfam" id="PF13672"/>
    </source>
</evidence>
<dbReference type="Gene3D" id="3.60.40.10">
    <property type="entry name" value="PPM-type phosphatase domain"/>
    <property type="match status" value="1"/>
</dbReference>
<sequence length="298" mass="32723">MQITAVSIQGSSPLNEDALIRNDAAQLFGVIDGASSLIPYKRPSGETGGYLAAQITADYFNERSGSDIAEGAHGLLEAFEAVNAQLREQMIESGVSLERKEDLWSACGAVVRVKPRWIEFAQLGDCMIAVYYMDGTIRIVTQDQVAHVDDRSKAVWAQGIAEGITAGDQLRHYVLPQIISGRSLANSPGGYSVLNGDPHFADYAEYGRISRTNVRALLLFSDGLYVPKPAGISDKDGAVEVASLVQEKGVLPFIQWLTELEESDPDGLQFPRMKRSDDKSAIWIELKQEQEQEQEQED</sequence>